<sequence length="142" mass="16543">MPNVEGRDNSEKNAYYDLVYPMYQYGFSVSEVYGAVFLSCIFSDKAHFYMTEKVNKQNLRYWSQENPHSYDPSTQQGSAHYVVWHLEGLYQCSVFFRRKCEWRKLPGNAGDRLMPTLDIIGEHSASFMQDGASLHYATRVQD</sequence>
<protein>
    <submittedName>
        <fullName evidence="1">Uncharacterized protein</fullName>
    </submittedName>
</protein>
<dbReference type="EMBL" id="JAJSOF020000027">
    <property type="protein sequence ID" value="KAJ4433738.1"/>
    <property type="molecule type" value="Genomic_DNA"/>
</dbReference>
<dbReference type="Proteomes" id="UP001148838">
    <property type="component" value="Unassembled WGS sequence"/>
</dbReference>
<evidence type="ECO:0000313" key="1">
    <source>
        <dbReference type="EMBL" id="KAJ4433738.1"/>
    </source>
</evidence>
<comment type="caution">
    <text evidence="1">The sequence shown here is derived from an EMBL/GenBank/DDBJ whole genome shotgun (WGS) entry which is preliminary data.</text>
</comment>
<gene>
    <name evidence="1" type="ORF">ANN_16049</name>
</gene>
<keyword evidence="2" id="KW-1185">Reference proteome</keyword>
<accession>A0ABQ8SHW3</accession>
<dbReference type="InterPro" id="IPR036397">
    <property type="entry name" value="RNaseH_sf"/>
</dbReference>
<dbReference type="Gene3D" id="3.30.420.10">
    <property type="entry name" value="Ribonuclease H-like superfamily/Ribonuclease H"/>
    <property type="match status" value="1"/>
</dbReference>
<reference evidence="1 2" key="1">
    <citation type="journal article" date="2022" name="Allergy">
        <title>Genome assembly and annotation of Periplaneta americana reveal a comprehensive cockroach allergen profile.</title>
        <authorList>
            <person name="Wang L."/>
            <person name="Xiong Q."/>
            <person name="Saelim N."/>
            <person name="Wang L."/>
            <person name="Nong W."/>
            <person name="Wan A.T."/>
            <person name="Shi M."/>
            <person name="Liu X."/>
            <person name="Cao Q."/>
            <person name="Hui J.H.L."/>
            <person name="Sookrung N."/>
            <person name="Leung T.F."/>
            <person name="Tungtrongchitr A."/>
            <person name="Tsui S.K.W."/>
        </authorList>
    </citation>
    <scope>NUCLEOTIDE SEQUENCE [LARGE SCALE GENOMIC DNA]</scope>
    <source>
        <strain evidence="1">PWHHKU_190912</strain>
    </source>
</reference>
<name>A0ABQ8SHW3_PERAM</name>
<organism evidence="1 2">
    <name type="scientific">Periplaneta americana</name>
    <name type="common">American cockroach</name>
    <name type="synonym">Blatta americana</name>
    <dbReference type="NCBI Taxonomy" id="6978"/>
    <lineage>
        <taxon>Eukaryota</taxon>
        <taxon>Metazoa</taxon>
        <taxon>Ecdysozoa</taxon>
        <taxon>Arthropoda</taxon>
        <taxon>Hexapoda</taxon>
        <taxon>Insecta</taxon>
        <taxon>Pterygota</taxon>
        <taxon>Neoptera</taxon>
        <taxon>Polyneoptera</taxon>
        <taxon>Dictyoptera</taxon>
        <taxon>Blattodea</taxon>
        <taxon>Blattoidea</taxon>
        <taxon>Blattidae</taxon>
        <taxon>Blattinae</taxon>
        <taxon>Periplaneta</taxon>
    </lineage>
</organism>
<proteinExistence type="predicted"/>
<evidence type="ECO:0000313" key="2">
    <source>
        <dbReference type="Proteomes" id="UP001148838"/>
    </source>
</evidence>